<evidence type="ECO:0000256" key="2">
    <source>
        <dbReference type="ARBA" id="ARBA00010276"/>
    </source>
</evidence>
<dbReference type="GO" id="GO:0035673">
    <property type="term" value="F:oligopeptide transmembrane transporter activity"/>
    <property type="evidence" value="ECO:0007669"/>
    <property type="project" value="InterPro"/>
</dbReference>
<keyword evidence="3" id="KW-0813">Transport</keyword>
<evidence type="ECO:0000256" key="3">
    <source>
        <dbReference type="ARBA" id="ARBA00022448"/>
    </source>
</evidence>
<feature type="transmembrane region" description="Helical" evidence="7">
    <location>
        <begin position="64"/>
        <end position="83"/>
    </location>
</feature>
<dbReference type="EMBL" id="KI393735">
    <property type="protein sequence ID" value="ERN07546.1"/>
    <property type="molecule type" value="Genomic_DNA"/>
</dbReference>
<organism evidence="8 9">
    <name type="scientific">Amborella trichopoda</name>
    <dbReference type="NCBI Taxonomy" id="13333"/>
    <lineage>
        <taxon>Eukaryota</taxon>
        <taxon>Viridiplantae</taxon>
        <taxon>Streptophyta</taxon>
        <taxon>Embryophyta</taxon>
        <taxon>Tracheophyta</taxon>
        <taxon>Spermatophyta</taxon>
        <taxon>Magnoliopsida</taxon>
        <taxon>Amborellales</taxon>
        <taxon>Amborellaceae</taxon>
        <taxon>Amborella</taxon>
    </lineage>
</organism>
<dbReference type="PANTHER" id="PTHR31645:SF76">
    <property type="entry name" value="METAL-NICOTIANAMINE TRANSPORTER YSL8-RELATED"/>
    <property type="match status" value="1"/>
</dbReference>
<dbReference type="PANTHER" id="PTHR31645">
    <property type="entry name" value="OLIGOPEPTIDE TRANSPORTER YGL114W-RELATED"/>
    <property type="match status" value="1"/>
</dbReference>
<evidence type="ECO:0000256" key="7">
    <source>
        <dbReference type="SAM" id="Phobius"/>
    </source>
</evidence>
<keyword evidence="4 7" id="KW-0812">Transmembrane</keyword>
<dbReference type="STRING" id="13333.W1PIT3"/>
<keyword evidence="6 7" id="KW-0472">Membrane</keyword>
<evidence type="ECO:0000256" key="4">
    <source>
        <dbReference type="ARBA" id="ARBA00022692"/>
    </source>
</evidence>
<dbReference type="Pfam" id="PF03169">
    <property type="entry name" value="OPT"/>
    <property type="match status" value="2"/>
</dbReference>
<evidence type="ECO:0000256" key="1">
    <source>
        <dbReference type="ARBA" id="ARBA00004141"/>
    </source>
</evidence>
<keyword evidence="9" id="KW-1185">Reference proteome</keyword>
<gene>
    <name evidence="8" type="ORF">AMTR_s00154p00064240</name>
</gene>
<dbReference type="Proteomes" id="UP000017836">
    <property type="component" value="Unassembled WGS sequence"/>
</dbReference>
<reference evidence="9" key="1">
    <citation type="journal article" date="2013" name="Science">
        <title>The Amborella genome and the evolution of flowering plants.</title>
        <authorList>
            <consortium name="Amborella Genome Project"/>
        </authorList>
    </citation>
    <scope>NUCLEOTIDE SEQUENCE [LARGE SCALE GENOMIC DNA]</scope>
</reference>
<dbReference type="InterPro" id="IPR045035">
    <property type="entry name" value="YSL-like"/>
</dbReference>
<feature type="transmembrane region" description="Helical" evidence="7">
    <location>
        <begin position="95"/>
        <end position="117"/>
    </location>
</feature>
<dbReference type="Gramene" id="ERN07546">
    <property type="protein sequence ID" value="ERN07546"/>
    <property type="gene ID" value="AMTR_s00154p00064240"/>
</dbReference>
<feature type="transmembrane region" description="Helical" evidence="7">
    <location>
        <begin position="163"/>
        <end position="182"/>
    </location>
</feature>
<protein>
    <submittedName>
        <fullName evidence="8">Uncharacterized protein</fullName>
    </submittedName>
</protein>
<sequence>MSMDGEEAMKKKDDDASMEEGAFAGVEVPKWRDQITVRGLVVSFAMGFLFCLIIQKLLLTTGIIPGFNMAAGLIGFFLVKTWNKLLEKPKWRDQITVRGLVVSFAMGFLFCLIIQKLLLTTGIIPGFNMAAGLIGFFLVKTWNKLLEKVGVVTKPFTRQENTVIQTGVIACCGIAASGGLVYSTPPTYMWPLVSAIPWLRCGNVTSDRTFIFINIF</sequence>
<dbReference type="eggNOG" id="ENOG502QQ2H">
    <property type="taxonomic scope" value="Eukaryota"/>
</dbReference>
<feature type="transmembrane region" description="Helical" evidence="7">
    <location>
        <begin position="39"/>
        <end position="58"/>
    </location>
</feature>
<comment type="similarity">
    <text evidence="2">Belongs to the YSL (TC 2.A.67.2) family.</text>
</comment>
<dbReference type="GO" id="GO:0016020">
    <property type="term" value="C:membrane"/>
    <property type="evidence" value="ECO:0007669"/>
    <property type="project" value="UniProtKB-SubCell"/>
</dbReference>
<evidence type="ECO:0000313" key="9">
    <source>
        <dbReference type="Proteomes" id="UP000017836"/>
    </source>
</evidence>
<keyword evidence="5 7" id="KW-1133">Transmembrane helix</keyword>
<dbReference type="InterPro" id="IPR004813">
    <property type="entry name" value="OPT"/>
</dbReference>
<dbReference type="AlphaFoldDB" id="W1PIT3"/>
<name>W1PIT3_AMBTC</name>
<feature type="transmembrane region" description="Helical" evidence="7">
    <location>
        <begin position="123"/>
        <end position="142"/>
    </location>
</feature>
<evidence type="ECO:0000256" key="6">
    <source>
        <dbReference type="ARBA" id="ARBA00023136"/>
    </source>
</evidence>
<accession>W1PIT3</accession>
<proteinExistence type="inferred from homology"/>
<dbReference type="HOGENOM" id="CLU_1279213_0_0_1"/>
<comment type="subcellular location">
    <subcellularLocation>
        <location evidence="1">Membrane</location>
        <topology evidence="1">Multi-pass membrane protein</topology>
    </subcellularLocation>
</comment>
<evidence type="ECO:0000313" key="8">
    <source>
        <dbReference type="EMBL" id="ERN07546.1"/>
    </source>
</evidence>
<evidence type="ECO:0000256" key="5">
    <source>
        <dbReference type="ARBA" id="ARBA00022989"/>
    </source>
</evidence>